<keyword evidence="2" id="KW-1185">Reference proteome</keyword>
<gene>
    <name evidence="1" type="ORF">F4821DRAFT_228139</name>
</gene>
<protein>
    <submittedName>
        <fullName evidence="1">Las1-domain-containing protein</fullName>
    </submittedName>
</protein>
<name>A0ACC0DDX8_9PEZI</name>
<evidence type="ECO:0000313" key="2">
    <source>
        <dbReference type="Proteomes" id="UP001497680"/>
    </source>
</evidence>
<comment type="caution">
    <text evidence="1">The sequence shown here is derived from an EMBL/GenBank/DDBJ whole genome shotgun (WGS) entry which is preliminary data.</text>
</comment>
<accession>A0ACC0DDX8</accession>
<dbReference type="Proteomes" id="UP001497680">
    <property type="component" value="Unassembled WGS sequence"/>
</dbReference>
<reference evidence="1 2" key="1">
    <citation type="journal article" date="2022" name="New Phytol.">
        <title>Ecological generalism drives hyperdiversity of secondary metabolite gene clusters in xylarialean endophytes.</title>
        <authorList>
            <person name="Franco M.E.E."/>
            <person name="Wisecaver J.H."/>
            <person name="Arnold A.E."/>
            <person name="Ju Y.M."/>
            <person name="Slot J.C."/>
            <person name="Ahrendt S."/>
            <person name="Moore L.P."/>
            <person name="Eastman K.E."/>
            <person name="Scott K."/>
            <person name="Konkel Z."/>
            <person name="Mondo S.J."/>
            <person name="Kuo A."/>
            <person name="Hayes R.D."/>
            <person name="Haridas S."/>
            <person name="Andreopoulos B."/>
            <person name="Riley R."/>
            <person name="LaButti K."/>
            <person name="Pangilinan J."/>
            <person name="Lipzen A."/>
            <person name="Amirebrahimi M."/>
            <person name="Yan J."/>
            <person name="Adam C."/>
            <person name="Keymanesh K."/>
            <person name="Ng V."/>
            <person name="Louie K."/>
            <person name="Northen T."/>
            <person name="Drula E."/>
            <person name="Henrissat B."/>
            <person name="Hsieh H.M."/>
            <person name="Youens-Clark K."/>
            <person name="Lutzoni F."/>
            <person name="Miadlikowska J."/>
            <person name="Eastwood D.C."/>
            <person name="Hamelin R.C."/>
            <person name="Grigoriev I.V."/>
            <person name="U'Ren J.M."/>
        </authorList>
    </citation>
    <scope>NUCLEOTIDE SEQUENCE [LARGE SCALE GENOMIC DNA]</scope>
    <source>
        <strain evidence="1 2">ER1909</strain>
    </source>
</reference>
<proteinExistence type="predicted"/>
<organism evidence="1 2">
    <name type="scientific">Hypoxylon rubiginosum</name>
    <dbReference type="NCBI Taxonomy" id="110542"/>
    <lineage>
        <taxon>Eukaryota</taxon>
        <taxon>Fungi</taxon>
        <taxon>Dikarya</taxon>
        <taxon>Ascomycota</taxon>
        <taxon>Pezizomycotina</taxon>
        <taxon>Sordariomycetes</taxon>
        <taxon>Xylariomycetidae</taxon>
        <taxon>Xylariales</taxon>
        <taxon>Hypoxylaceae</taxon>
        <taxon>Hypoxylon</taxon>
    </lineage>
</organism>
<dbReference type="EMBL" id="MU394289">
    <property type="protein sequence ID" value="KAI6090894.1"/>
    <property type="molecule type" value="Genomic_DNA"/>
</dbReference>
<sequence>MVQYIHTPWRDRAELLKVRRQFYPYPPPPPTASSITAGPQESQDHEQDDDDETEAAAEAEKQRAVSRVSMWMQRGGCPHLVESTALLMAAVLSDLHESRTRANSSSYAIRAAYSAAFSRFVTGLLDSQQDKQRKMSMYSIAKTIGLPATFVELRHQATHEQLPSLSKLRTAARKALAWIWDYYWKNLPTETDGDSSGGGSGADDSCRDLLMRYLKGGEEQQTKTLQGQLRQWDHVSLLQALAAIGEESEEPKVISGSLRLSQAILDGDYTSKTSIWKKETDDVSTPKNLDGLRADLEAAEREFETADAVAVPVAHTTSVETRVQTRPAQAKGWSRYEGPWKPKPIGVV</sequence>
<evidence type="ECO:0000313" key="1">
    <source>
        <dbReference type="EMBL" id="KAI6090894.1"/>
    </source>
</evidence>